<keyword evidence="2" id="KW-0677">Repeat</keyword>
<evidence type="ECO:0000256" key="2">
    <source>
        <dbReference type="ARBA" id="ARBA00022737"/>
    </source>
</evidence>
<organism evidence="7 8">
    <name type="scientific">Cryptolaemus montrouzieri</name>
    <dbReference type="NCBI Taxonomy" id="559131"/>
    <lineage>
        <taxon>Eukaryota</taxon>
        <taxon>Metazoa</taxon>
        <taxon>Ecdysozoa</taxon>
        <taxon>Arthropoda</taxon>
        <taxon>Hexapoda</taxon>
        <taxon>Insecta</taxon>
        <taxon>Pterygota</taxon>
        <taxon>Neoptera</taxon>
        <taxon>Endopterygota</taxon>
        <taxon>Coleoptera</taxon>
        <taxon>Polyphaga</taxon>
        <taxon>Cucujiformia</taxon>
        <taxon>Coccinelloidea</taxon>
        <taxon>Coccinellidae</taxon>
        <taxon>Scymninae</taxon>
        <taxon>Scymnini</taxon>
        <taxon>Cryptolaemus</taxon>
    </lineage>
</organism>
<dbReference type="InterPro" id="IPR050688">
    <property type="entry name" value="Zinc_finger/UBP_domain"/>
</dbReference>
<dbReference type="InterPro" id="IPR013087">
    <property type="entry name" value="Znf_C2H2_type"/>
</dbReference>
<evidence type="ECO:0000259" key="6">
    <source>
        <dbReference type="PROSITE" id="PS50157"/>
    </source>
</evidence>
<dbReference type="PANTHER" id="PTHR24403">
    <property type="entry name" value="ZINC FINGER PROTEIN"/>
    <property type="match status" value="1"/>
</dbReference>
<dbReference type="SUPFAM" id="SSF57667">
    <property type="entry name" value="beta-beta-alpha zinc fingers"/>
    <property type="match status" value="1"/>
</dbReference>
<keyword evidence="8" id="KW-1185">Reference proteome</keyword>
<evidence type="ECO:0000256" key="4">
    <source>
        <dbReference type="ARBA" id="ARBA00022833"/>
    </source>
</evidence>
<dbReference type="EMBL" id="JABFTP020000062">
    <property type="protein sequence ID" value="KAL3273532.1"/>
    <property type="molecule type" value="Genomic_DNA"/>
</dbReference>
<dbReference type="Gene3D" id="3.30.160.60">
    <property type="entry name" value="Classic Zinc Finger"/>
    <property type="match status" value="3"/>
</dbReference>
<dbReference type="Proteomes" id="UP001516400">
    <property type="component" value="Unassembled WGS sequence"/>
</dbReference>
<feature type="domain" description="C2H2-type" evidence="6">
    <location>
        <begin position="680"/>
        <end position="708"/>
    </location>
</feature>
<comment type="caution">
    <text evidence="7">The sequence shown here is derived from an EMBL/GenBank/DDBJ whole genome shotgun (WGS) entry which is preliminary data.</text>
</comment>
<gene>
    <name evidence="7" type="ORF">HHI36_014971</name>
</gene>
<reference evidence="7 8" key="1">
    <citation type="journal article" date="2021" name="BMC Biol.">
        <title>Horizontally acquired antibacterial genes associated with adaptive radiation of ladybird beetles.</title>
        <authorList>
            <person name="Li H.S."/>
            <person name="Tang X.F."/>
            <person name="Huang Y.H."/>
            <person name="Xu Z.Y."/>
            <person name="Chen M.L."/>
            <person name="Du X.Y."/>
            <person name="Qiu B.Y."/>
            <person name="Chen P.T."/>
            <person name="Zhang W."/>
            <person name="Slipinski A."/>
            <person name="Escalona H.E."/>
            <person name="Waterhouse R.M."/>
            <person name="Zwick A."/>
            <person name="Pang H."/>
        </authorList>
    </citation>
    <scope>NUCLEOTIDE SEQUENCE [LARGE SCALE GENOMIC DNA]</scope>
    <source>
        <strain evidence="7">SYSU2018</strain>
    </source>
</reference>
<feature type="domain" description="C2H2-type" evidence="6">
    <location>
        <begin position="25"/>
        <end position="53"/>
    </location>
</feature>
<dbReference type="SMART" id="SM00355">
    <property type="entry name" value="ZnF_C2H2"/>
    <property type="match status" value="12"/>
</dbReference>
<keyword evidence="4" id="KW-0862">Zinc</keyword>
<dbReference type="AlphaFoldDB" id="A0ABD2N4P5"/>
<dbReference type="InterPro" id="IPR036236">
    <property type="entry name" value="Znf_C2H2_sf"/>
</dbReference>
<evidence type="ECO:0000256" key="3">
    <source>
        <dbReference type="ARBA" id="ARBA00022771"/>
    </source>
</evidence>
<evidence type="ECO:0000256" key="1">
    <source>
        <dbReference type="ARBA" id="ARBA00022723"/>
    </source>
</evidence>
<dbReference type="PANTHER" id="PTHR24403:SF67">
    <property type="entry name" value="FI01116P-RELATED"/>
    <property type="match status" value="1"/>
</dbReference>
<accession>A0ABD2N4P5</accession>
<protein>
    <recommendedName>
        <fullName evidence="6">C2H2-type domain-containing protein</fullName>
    </recommendedName>
</protein>
<dbReference type="PROSITE" id="PS00028">
    <property type="entry name" value="ZINC_FINGER_C2H2_1"/>
    <property type="match status" value="3"/>
</dbReference>
<dbReference type="GO" id="GO:0008270">
    <property type="term" value="F:zinc ion binding"/>
    <property type="evidence" value="ECO:0007669"/>
    <property type="project" value="UniProtKB-KW"/>
</dbReference>
<keyword evidence="1" id="KW-0479">Metal-binding</keyword>
<evidence type="ECO:0000256" key="5">
    <source>
        <dbReference type="PROSITE-ProRule" id="PRU00042"/>
    </source>
</evidence>
<evidence type="ECO:0000313" key="8">
    <source>
        <dbReference type="Proteomes" id="UP001516400"/>
    </source>
</evidence>
<keyword evidence="3 5" id="KW-0863">Zinc-finger</keyword>
<name>A0ABD2N4P5_9CUCU</name>
<dbReference type="PROSITE" id="PS50157">
    <property type="entry name" value="ZINC_FINGER_C2H2_2"/>
    <property type="match status" value="2"/>
</dbReference>
<sequence>MCQYATANKRSLQNHISNFHRSKLHKCKYCEKKFSFKAQVQKHIRKEHSRKLRKCPYCSYQKSCIGQVMQRHISQRHGMREYQAKDLNKSKSLKRITKGLYKCDKCSYSSRNLELMTFHIQMHSLKYVLRCLHCYFMANDVKKYKIHLMNAHKLAKEVFVCKKCFFQSEDWKKHSEHICRPHQSKLSSLCDVRTENTKLNYAHSSDNIKKEKFFGICSRNDMISHEMNDFEGLTDNNIRIKEELDTGELDSMNRKESGEIVNSDNDLPGTGNPIEFEEVECIDINDSCDVNPIPINVSVSKKEPCELEHDFLSLNEMIFNEYETHVTIHLRFPNLNVEGQGGSASANNENSEHLVENNSNFLVCPFCDFRIEGQLNMKNHLKFEHLDIFQGLKDFLDVSEQTIAYVIKEEFEKKYCCKLCSHITVELSSLKSHFKQEHIMKNLKCSRCLLDGFLNLRSFWDHINEHCPHCQLWFKEGLQSHILTHVPQYKNNSTQLFTQIAELCSKRSNKNRIRKLPQCKPINEHSFSIAKESARAKLWKNTFEIDNEYQVEHNLHTGSIKNEVYLGEYPEDDDVDSCEEIRIIIDDENHCTSNLNLSPTKQKVHAEKVRGDGFHKNKLKKLDIIKKKITSEKTNSGYESTDSNNSDCMSEKQFSLKPFGIRSIRNIAEKPVRMIKILENQCFDCLNVYKSRYILVDHRKKFHRLKKPHSCTYCIEIFETYNKLKSHYYCEHKVTYHHKGPIFKCPLCDYSCIFLKQMKNHVLEIHDRNAVGFKKRHGIC</sequence>
<evidence type="ECO:0000313" key="7">
    <source>
        <dbReference type="EMBL" id="KAL3273532.1"/>
    </source>
</evidence>
<proteinExistence type="predicted"/>